<dbReference type="InterPro" id="IPR006638">
    <property type="entry name" value="Elp3/MiaA/NifB-like_rSAM"/>
</dbReference>
<dbReference type="GO" id="GO:0016740">
    <property type="term" value="F:transferase activity"/>
    <property type="evidence" value="ECO:0007669"/>
    <property type="project" value="TreeGrafter"/>
</dbReference>
<dbReference type="SFLD" id="SFLDG01107">
    <property type="entry name" value="Uncharacterised_Radical_SAM_Su"/>
    <property type="match status" value="1"/>
</dbReference>
<keyword evidence="4" id="KW-0411">Iron-sulfur</keyword>
<dbReference type="PROSITE" id="PS51918">
    <property type="entry name" value="RADICAL_SAM"/>
    <property type="match status" value="1"/>
</dbReference>
<dbReference type="InterPro" id="IPR016779">
    <property type="entry name" value="rSAM_MSMEG0568"/>
</dbReference>
<evidence type="ECO:0000256" key="2">
    <source>
        <dbReference type="ARBA" id="ARBA00022723"/>
    </source>
</evidence>
<feature type="domain" description="Radical SAM core" evidence="5">
    <location>
        <begin position="104"/>
        <end position="335"/>
    </location>
</feature>
<protein>
    <submittedName>
        <fullName evidence="6">MSMEG_0568 family radical SAM protein</fullName>
    </submittedName>
</protein>
<keyword evidence="3" id="KW-0408">Iron</keyword>
<dbReference type="NCBIfam" id="TIGR04043">
    <property type="entry name" value="rSAM_MSMEG_0568"/>
    <property type="match status" value="1"/>
</dbReference>
<keyword evidence="2" id="KW-0479">Metal-binding</keyword>
<evidence type="ECO:0000313" key="6">
    <source>
        <dbReference type="EMBL" id="RZN68948.1"/>
    </source>
</evidence>
<dbReference type="AlphaFoldDB" id="A0A520KWC3"/>
<gene>
    <name evidence="6" type="ORF">EF807_05140</name>
</gene>
<dbReference type="GO" id="GO:0046872">
    <property type="term" value="F:metal ion binding"/>
    <property type="evidence" value="ECO:0007669"/>
    <property type="project" value="UniProtKB-KW"/>
</dbReference>
<dbReference type="InterPro" id="IPR007197">
    <property type="entry name" value="rSAM"/>
</dbReference>
<sequence>MIEKMNTKDLKIDLQSNGIRVLAGNKGRKGGAGPAGSNMFIFGNTVTSAPTFAKFVSKSPYSIELEGERGILRRGDKEITKVRVPRPRFYDLKTKDGIPHKKIALLHGEDCLATTVVQRCIYWNTPERCKFCGIELSKEVTLEVKKPEELAEVAEAAKRLDGVTHTTLTTGTIRERDKGIEMLSKCASAIKDSAGISVHVQFEPPKDLACIEDLYENGVDTVGIHIESFDKEVLGYIAPAKAKIGIERYVEAWKRSVDIFGENQVSSFIIAGLGESDESIIDGSKILSDLGVYPFVLPLSPIPGTYLEDEVPPSFKRMKNIYEAVSNTIKDANLSWKKSKAGCVRCRACSALDVFEE</sequence>
<dbReference type="SMART" id="SM00729">
    <property type="entry name" value="Elp3"/>
    <property type="match status" value="1"/>
</dbReference>
<evidence type="ECO:0000313" key="7">
    <source>
        <dbReference type="Proteomes" id="UP000320766"/>
    </source>
</evidence>
<dbReference type="InterPro" id="IPR013785">
    <property type="entry name" value="Aldolase_TIM"/>
</dbReference>
<dbReference type="InterPro" id="IPR034422">
    <property type="entry name" value="HydE/PylB-like"/>
</dbReference>
<reference evidence="6 7" key="1">
    <citation type="journal article" date="2019" name="Nat. Microbiol.">
        <title>Wide diversity of methane and short-chain alkane metabolisms in uncultured archaea.</title>
        <authorList>
            <person name="Borrel G."/>
            <person name="Adam P.S."/>
            <person name="McKay L.J."/>
            <person name="Chen L.X."/>
            <person name="Sierra-Garcia I.N."/>
            <person name="Sieber C.M."/>
            <person name="Letourneur Q."/>
            <person name="Ghozlane A."/>
            <person name="Andersen G.L."/>
            <person name="Li W.J."/>
            <person name="Hallam S.J."/>
            <person name="Muyzer G."/>
            <person name="de Oliveira V.M."/>
            <person name="Inskeep W.P."/>
            <person name="Banfield J.F."/>
            <person name="Gribaldo S."/>
        </authorList>
    </citation>
    <scope>NUCLEOTIDE SEQUENCE [LARGE SCALE GENOMIC DNA]</scope>
    <source>
        <strain evidence="6">NM1b</strain>
    </source>
</reference>
<dbReference type="GO" id="GO:0051536">
    <property type="term" value="F:iron-sulfur cluster binding"/>
    <property type="evidence" value="ECO:0007669"/>
    <property type="project" value="UniProtKB-KW"/>
</dbReference>
<dbReference type="InterPro" id="IPR058240">
    <property type="entry name" value="rSAM_sf"/>
</dbReference>
<evidence type="ECO:0000259" key="5">
    <source>
        <dbReference type="PROSITE" id="PS51918"/>
    </source>
</evidence>
<evidence type="ECO:0000256" key="1">
    <source>
        <dbReference type="ARBA" id="ARBA00022691"/>
    </source>
</evidence>
<dbReference type="SFLD" id="SFLDS00029">
    <property type="entry name" value="Radical_SAM"/>
    <property type="match status" value="1"/>
</dbReference>
<name>A0A520KWC3_9EURY</name>
<dbReference type="SUPFAM" id="SSF102114">
    <property type="entry name" value="Radical SAM enzymes"/>
    <property type="match status" value="1"/>
</dbReference>
<comment type="caution">
    <text evidence="6">The sequence shown here is derived from an EMBL/GenBank/DDBJ whole genome shotgun (WGS) entry which is preliminary data.</text>
</comment>
<dbReference type="Pfam" id="PF04055">
    <property type="entry name" value="Radical_SAM"/>
    <property type="match status" value="1"/>
</dbReference>
<keyword evidence="1" id="KW-0949">S-adenosyl-L-methionine</keyword>
<dbReference type="Gene3D" id="3.20.20.70">
    <property type="entry name" value="Aldolase class I"/>
    <property type="match status" value="1"/>
</dbReference>
<proteinExistence type="predicted"/>
<evidence type="ECO:0000256" key="3">
    <source>
        <dbReference type="ARBA" id="ARBA00023004"/>
    </source>
</evidence>
<evidence type="ECO:0000256" key="4">
    <source>
        <dbReference type="ARBA" id="ARBA00023014"/>
    </source>
</evidence>
<dbReference type="NCBIfam" id="NF045502">
    <property type="entry name" value="variant_rSAM"/>
    <property type="match status" value="1"/>
</dbReference>
<dbReference type="EMBL" id="RXIL01000091">
    <property type="protein sequence ID" value="RZN68948.1"/>
    <property type="molecule type" value="Genomic_DNA"/>
</dbReference>
<organism evidence="6 7">
    <name type="scientific">Candidatus Methanolliviera hydrocarbonicum</name>
    <dbReference type="NCBI Taxonomy" id="2491085"/>
    <lineage>
        <taxon>Archaea</taxon>
        <taxon>Methanobacteriati</taxon>
        <taxon>Methanobacteriota</taxon>
        <taxon>Candidatus Methanoliparia</taxon>
        <taxon>Candidatus Methanoliparales</taxon>
        <taxon>Candidatus Methanollivieraceae</taxon>
        <taxon>Candidatus Methanolliviera</taxon>
    </lineage>
</organism>
<dbReference type="PANTHER" id="PTHR43726:SF1">
    <property type="entry name" value="BIOTIN SYNTHASE"/>
    <property type="match status" value="1"/>
</dbReference>
<dbReference type="Proteomes" id="UP000320766">
    <property type="component" value="Unassembled WGS sequence"/>
</dbReference>
<accession>A0A520KWC3</accession>
<dbReference type="PANTHER" id="PTHR43726">
    <property type="entry name" value="3-METHYLORNITHINE SYNTHASE"/>
    <property type="match status" value="1"/>
</dbReference>